<protein>
    <submittedName>
        <fullName evidence="1">Uncharacterized protein</fullName>
    </submittedName>
</protein>
<dbReference type="EMBL" id="FNUZ01000010">
    <property type="protein sequence ID" value="SEG64864.1"/>
    <property type="molecule type" value="Genomic_DNA"/>
</dbReference>
<accession>A0A1H6BVX6</accession>
<dbReference type="AlphaFoldDB" id="A0A1H6BVX6"/>
<evidence type="ECO:0000313" key="1">
    <source>
        <dbReference type="EMBL" id="SEG64864.1"/>
    </source>
</evidence>
<organism evidence="1 2">
    <name type="scientific">Thalassococcus halodurans</name>
    <dbReference type="NCBI Taxonomy" id="373675"/>
    <lineage>
        <taxon>Bacteria</taxon>
        <taxon>Pseudomonadati</taxon>
        <taxon>Pseudomonadota</taxon>
        <taxon>Alphaproteobacteria</taxon>
        <taxon>Rhodobacterales</taxon>
        <taxon>Roseobacteraceae</taxon>
        <taxon>Thalassococcus</taxon>
    </lineage>
</organism>
<reference evidence="1 2" key="1">
    <citation type="submission" date="2016-10" db="EMBL/GenBank/DDBJ databases">
        <authorList>
            <person name="de Groot N.N."/>
        </authorList>
    </citation>
    <scope>NUCLEOTIDE SEQUENCE [LARGE SCALE GENOMIC DNA]</scope>
    <source>
        <strain evidence="1 2">DSM 26915</strain>
    </source>
</reference>
<keyword evidence="2" id="KW-1185">Reference proteome</keyword>
<dbReference type="OrthoDB" id="7858368at2"/>
<sequence>MIDPFETGDQNTETLRLLRQVGNSRDELGEKLARHEFLSLQRELRSEHAFRLDIDFGTAVVDVPRSNPDLSVSKKGLPVLPVPLGSIAWVANASSMPVIGILVEDAPNQELAGRLLGLLSEHHRAPFAKLFFICRDYTPVPLLGRYGFACHVSEEQNLDLVGRGLHKRFGVQQIRSLRTQAQIWSA</sequence>
<proteinExistence type="predicted"/>
<dbReference type="Proteomes" id="UP000236752">
    <property type="component" value="Unassembled WGS sequence"/>
</dbReference>
<dbReference type="RefSeq" id="WP_103911914.1">
    <property type="nucleotide sequence ID" value="NZ_FNUZ01000010.1"/>
</dbReference>
<name>A0A1H6BVX6_9RHOB</name>
<gene>
    <name evidence="1" type="ORF">SAMN04488045_3818</name>
</gene>
<evidence type="ECO:0000313" key="2">
    <source>
        <dbReference type="Proteomes" id="UP000236752"/>
    </source>
</evidence>